<organism evidence="7 8">
    <name type="scientific">Cymbomonas tetramitiformis</name>
    <dbReference type="NCBI Taxonomy" id="36881"/>
    <lineage>
        <taxon>Eukaryota</taxon>
        <taxon>Viridiplantae</taxon>
        <taxon>Chlorophyta</taxon>
        <taxon>Pyramimonadophyceae</taxon>
        <taxon>Pyramimonadales</taxon>
        <taxon>Pyramimonadaceae</taxon>
        <taxon>Cymbomonas</taxon>
    </lineage>
</organism>
<protein>
    <recommendedName>
        <fullName evidence="2">tRNA (guanine(46)-N(7))-methyltransferase</fullName>
        <ecNumber evidence="2">2.1.1.33</ecNumber>
    </recommendedName>
</protein>
<evidence type="ECO:0000313" key="8">
    <source>
        <dbReference type="Proteomes" id="UP001190700"/>
    </source>
</evidence>
<proteinExistence type="predicted"/>
<reference evidence="7 8" key="1">
    <citation type="journal article" date="2015" name="Genome Biol. Evol.">
        <title>Comparative Genomics of a Bacterivorous Green Alga Reveals Evolutionary Causalities and Consequences of Phago-Mixotrophic Mode of Nutrition.</title>
        <authorList>
            <person name="Burns J.A."/>
            <person name="Paasch A."/>
            <person name="Narechania A."/>
            <person name="Kim E."/>
        </authorList>
    </citation>
    <scope>NUCLEOTIDE SEQUENCE [LARGE SCALE GENOMIC DNA]</scope>
    <source>
        <strain evidence="7 8">PLY_AMNH</strain>
    </source>
</reference>
<dbReference type="PROSITE" id="PS51625">
    <property type="entry name" value="SAM_MT_TRMB"/>
    <property type="match status" value="1"/>
</dbReference>
<dbReference type="GO" id="GO:0008176">
    <property type="term" value="F:tRNA (guanine(46)-N7)-methyltransferase activity"/>
    <property type="evidence" value="ECO:0007669"/>
    <property type="project" value="UniProtKB-EC"/>
</dbReference>
<gene>
    <name evidence="7" type="ORF">CYMTET_38936</name>
</gene>
<dbReference type="GO" id="GO:0043527">
    <property type="term" value="C:tRNA methyltransferase complex"/>
    <property type="evidence" value="ECO:0007669"/>
    <property type="project" value="TreeGrafter"/>
</dbReference>
<keyword evidence="8" id="KW-1185">Reference proteome</keyword>
<evidence type="ECO:0000256" key="6">
    <source>
        <dbReference type="ARBA" id="ARBA00022694"/>
    </source>
</evidence>
<evidence type="ECO:0000256" key="3">
    <source>
        <dbReference type="ARBA" id="ARBA00022603"/>
    </source>
</evidence>
<evidence type="ECO:0000256" key="1">
    <source>
        <dbReference type="ARBA" id="ARBA00000142"/>
    </source>
</evidence>
<dbReference type="InterPro" id="IPR003358">
    <property type="entry name" value="tRNA_(Gua-N-7)_MeTrfase_Trmb"/>
</dbReference>
<comment type="catalytic activity">
    <reaction evidence="1">
        <text>guanosine(46) in tRNA + S-adenosyl-L-methionine = N(7)-methylguanosine(46) in tRNA + S-adenosyl-L-homocysteine</text>
        <dbReference type="Rhea" id="RHEA:42708"/>
        <dbReference type="Rhea" id="RHEA-COMP:10188"/>
        <dbReference type="Rhea" id="RHEA-COMP:10189"/>
        <dbReference type="ChEBI" id="CHEBI:57856"/>
        <dbReference type="ChEBI" id="CHEBI:59789"/>
        <dbReference type="ChEBI" id="CHEBI:74269"/>
        <dbReference type="ChEBI" id="CHEBI:74480"/>
        <dbReference type="EC" id="2.1.1.33"/>
    </reaction>
</comment>
<dbReference type="Gene3D" id="3.40.50.150">
    <property type="entry name" value="Vaccinia Virus protein VP39"/>
    <property type="match status" value="1"/>
</dbReference>
<keyword evidence="6" id="KW-0819">tRNA processing</keyword>
<dbReference type="Pfam" id="PF02390">
    <property type="entry name" value="Methyltransf_4"/>
    <property type="match status" value="1"/>
</dbReference>
<dbReference type="Proteomes" id="UP001190700">
    <property type="component" value="Unassembled WGS sequence"/>
</dbReference>
<dbReference type="PANTHER" id="PTHR23417">
    <property type="entry name" value="3-DEOXY-D-MANNO-OCTULOSONIC-ACID TRANSFERASE/TRNA GUANINE-N 7 - -METHYLTRANSFERASE"/>
    <property type="match status" value="1"/>
</dbReference>
<evidence type="ECO:0000256" key="5">
    <source>
        <dbReference type="ARBA" id="ARBA00022691"/>
    </source>
</evidence>
<keyword evidence="5" id="KW-0949">S-adenosyl-L-methionine</keyword>
<dbReference type="EC" id="2.1.1.33" evidence="2"/>
<dbReference type="EMBL" id="LGRX02025860">
    <property type="protein sequence ID" value="KAK3251734.1"/>
    <property type="molecule type" value="Genomic_DNA"/>
</dbReference>
<accession>A0AAE0CCF0</accession>
<dbReference type="AlphaFoldDB" id="A0AAE0CCF0"/>
<dbReference type="InterPro" id="IPR029063">
    <property type="entry name" value="SAM-dependent_MTases_sf"/>
</dbReference>
<evidence type="ECO:0000256" key="4">
    <source>
        <dbReference type="ARBA" id="ARBA00022679"/>
    </source>
</evidence>
<keyword evidence="4" id="KW-0808">Transferase</keyword>
<evidence type="ECO:0000313" key="7">
    <source>
        <dbReference type="EMBL" id="KAK3251734.1"/>
    </source>
</evidence>
<evidence type="ECO:0000256" key="2">
    <source>
        <dbReference type="ARBA" id="ARBA00011977"/>
    </source>
</evidence>
<name>A0AAE0CCF0_9CHLO</name>
<dbReference type="SUPFAM" id="SSF53335">
    <property type="entry name" value="S-adenosyl-L-methionine-dependent methyltransferases"/>
    <property type="match status" value="1"/>
</dbReference>
<comment type="caution">
    <text evidence="7">The sequence shown here is derived from an EMBL/GenBank/DDBJ whole genome shotgun (WGS) entry which is preliminary data.</text>
</comment>
<dbReference type="PANTHER" id="PTHR23417:SF21">
    <property type="entry name" value="TRNA (GUANINE-N(7)-)-METHYLTRANSFERASE"/>
    <property type="match status" value="1"/>
</dbReference>
<keyword evidence="3" id="KW-0489">Methyltransferase</keyword>
<sequence length="296" mass="33506">MCKLWNSPVVHSVSKRQMQHYRGTGSSALSTLQYSRTSRTKAHTSVRHFFFSVACTKPSQQLQENSLPEERAEPPKMRKVRSRLHVNPLSPEFAALPAVPDWSALFEDPTKPLHVDLGCCEGELLFALGPQQPEMNYVGVDIRERVVDRAKQWAAHLQLRNVSFVAANVQPGTLPHLFQEFTGKVRILSIICPDPYIQKRWRNRRIVKTGVVDDIASLLSPGGEVVIASEYEEVASEMRQLFLENASFRLPGSTTYESDGAPAWEEYSPFKELTARERTARFANNPIYRVVLERAA</sequence>